<gene>
    <name evidence="10" type="ORF">SAMN04488029_0822</name>
</gene>
<proteinExistence type="inferred from homology"/>
<evidence type="ECO:0000256" key="8">
    <source>
        <dbReference type="SAM" id="SignalP"/>
    </source>
</evidence>
<dbReference type="Proteomes" id="UP000192472">
    <property type="component" value="Unassembled WGS sequence"/>
</dbReference>
<dbReference type="GO" id="GO:0009279">
    <property type="term" value="C:cell outer membrane"/>
    <property type="evidence" value="ECO:0007669"/>
    <property type="project" value="UniProtKB-SubCell"/>
</dbReference>
<dbReference type="InterPro" id="IPR023997">
    <property type="entry name" value="TonB-dep_OMP_SusC/RagA_CS"/>
</dbReference>
<name>A0A1W2G732_REIFA</name>
<dbReference type="InterPro" id="IPR039426">
    <property type="entry name" value="TonB-dep_rcpt-like"/>
</dbReference>
<dbReference type="Gene3D" id="2.170.130.10">
    <property type="entry name" value="TonB-dependent receptor, plug domain"/>
    <property type="match status" value="1"/>
</dbReference>
<keyword evidence="4 7" id="KW-0812">Transmembrane</keyword>
<evidence type="ECO:0000313" key="11">
    <source>
        <dbReference type="Proteomes" id="UP000192472"/>
    </source>
</evidence>
<reference evidence="10 11" key="1">
    <citation type="submission" date="2017-04" db="EMBL/GenBank/DDBJ databases">
        <authorList>
            <person name="Afonso C.L."/>
            <person name="Miller P.J."/>
            <person name="Scott M.A."/>
            <person name="Spackman E."/>
            <person name="Goraichik I."/>
            <person name="Dimitrov K.M."/>
            <person name="Suarez D.L."/>
            <person name="Swayne D.E."/>
        </authorList>
    </citation>
    <scope>NUCLEOTIDE SEQUENCE [LARGE SCALE GENOMIC DNA]</scope>
    <source>
        <strain evidence="10 11">DSM 26133</strain>
    </source>
</reference>
<accession>A0A1W2G732</accession>
<dbReference type="InterPro" id="IPR008969">
    <property type="entry name" value="CarboxyPept-like_regulatory"/>
</dbReference>
<keyword evidence="3 7" id="KW-1134">Transmembrane beta strand</keyword>
<dbReference type="Gene3D" id="2.60.40.1120">
    <property type="entry name" value="Carboxypeptidase-like, regulatory domain"/>
    <property type="match status" value="1"/>
</dbReference>
<feature type="domain" description="TonB-dependent receptor plug" evidence="9">
    <location>
        <begin position="126"/>
        <end position="235"/>
    </location>
</feature>
<dbReference type="AlphaFoldDB" id="A0A1W2G732"/>
<keyword evidence="8" id="KW-0732">Signal</keyword>
<keyword evidence="2 7" id="KW-0813">Transport</keyword>
<dbReference type="Pfam" id="PF07715">
    <property type="entry name" value="Plug"/>
    <property type="match status" value="1"/>
</dbReference>
<dbReference type="SUPFAM" id="SSF49464">
    <property type="entry name" value="Carboxypeptidase regulatory domain-like"/>
    <property type="match status" value="1"/>
</dbReference>
<sequence length="1028" mass="112964">MKNILLLSKRYQKHNLVLMLLALNAMIITPVFAQDIKVSGVVNSEDNEPLPGVTIIVQGTTKGTVTDINGRYALEAASNAILDFSFIGYLKKSVEVGGRSTIDISMDPDVEQLDEVVVIGYGTQKKSHLTGAISKVENTNIDQIPTSRADQAMVGRVAGMNVQNSNPEGVGGAPTIQIRGVGSITGGSGPLLVIDGVAVDSEFWSNIDMNDVASIEVLKDAASAAIFGSRGANGVVMITTKTGESGKTKFAYNGFYGWQDVQENPDYNTSVADGMAAERAANGELSPRSRYKELIGVDNNWQDIIFDGGNTQSHTISARGGNESTTFSTAMTYAHDEGVLLTDDFKKYNLKAKVDTKVNDDLSFGVSLNPSYTERRRFDGSTHDILRQTPWLPVYHDENTIQYVDRTVYPDVQVGDYALQRHFDNYDLDGDGTLIDISNTSNTNPAAKVLERDRRDFQFKMFGKFYTKYKLSDNFSVQAALSGDIQNTERQRWQGVESSRNGASGASLDVNNENKVHVVTQGFLNYNQTFGNHDVSATAGVVAERYKEKYSNVSGTGYEFDFVPTLDAAAEASGWGSFEREKRLLSFIARVNYSFSDKYLASVSFRRDGSSVFGPDNKYGNFPAVSVGWRISEESFLAGSSIINNLKLRASFGITGNDQISTGNRLNDWYSPTALLSSRTAVIGGGTATAFNPQNIANPELGWERSIEFNPAIDFGFLDNIISGSVDYYKRTSDDLLLNVDVSGVTGFNNALVNIGEVTNEGIEVELRTNNIRTDKFRWTTTFLASRNKNTLTDFANSDGLIQSVDEKRASEWISSVGDPISSFYGYVVDREIPLEYLVDAYHPIGGQAQDVYVRDLNGDGQIDEDDKTILGSPYPDFIWSITNTFSLGDFDLSFMFQGSHGAEVRNMGDQYLYNHFNSQQGFDPVTTPDQEFIQQKIFTNSIVQDASYVALRNVNLGYNLPVRITSKIGMTSARLYVSASNLMYLKANDYTGFNPESLTTTSPTTYGYQRAGAPIARSVVTGVIIEF</sequence>
<dbReference type="STRING" id="692418.SAMN04488029_0822"/>
<evidence type="ECO:0000256" key="2">
    <source>
        <dbReference type="ARBA" id="ARBA00022448"/>
    </source>
</evidence>
<dbReference type="InterPro" id="IPR012910">
    <property type="entry name" value="Plug_dom"/>
</dbReference>
<dbReference type="InterPro" id="IPR036942">
    <property type="entry name" value="Beta-barrel_TonB_sf"/>
</dbReference>
<protein>
    <submittedName>
        <fullName evidence="10">TonB-linked outer membrane protein, SusC/RagA family</fullName>
    </submittedName>
</protein>
<evidence type="ECO:0000256" key="6">
    <source>
        <dbReference type="ARBA" id="ARBA00023237"/>
    </source>
</evidence>
<feature type="signal peptide" evidence="8">
    <location>
        <begin position="1"/>
        <end position="33"/>
    </location>
</feature>
<dbReference type="InterPro" id="IPR023996">
    <property type="entry name" value="TonB-dep_OMP_SusC/RagA"/>
</dbReference>
<dbReference type="Gene3D" id="2.40.170.20">
    <property type="entry name" value="TonB-dependent receptor, beta-barrel domain"/>
    <property type="match status" value="1"/>
</dbReference>
<evidence type="ECO:0000313" key="10">
    <source>
        <dbReference type="EMBL" id="SMD32477.1"/>
    </source>
</evidence>
<comment type="subcellular location">
    <subcellularLocation>
        <location evidence="1 7">Cell outer membrane</location>
        <topology evidence="1 7">Multi-pass membrane protein</topology>
    </subcellularLocation>
</comment>
<dbReference type="NCBIfam" id="TIGR04056">
    <property type="entry name" value="OMP_RagA_SusC"/>
    <property type="match status" value="1"/>
</dbReference>
<dbReference type="InterPro" id="IPR037066">
    <property type="entry name" value="Plug_dom_sf"/>
</dbReference>
<evidence type="ECO:0000256" key="7">
    <source>
        <dbReference type="PROSITE-ProRule" id="PRU01360"/>
    </source>
</evidence>
<evidence type="ECO:0000259" key="9">
    <source>
        <dbReference type="Pfam" id="PF07715"/>
    </source>
</evidence>
<evidence type="ECO:0000256" key="3">
    <source>
        <dbReference type="ARBA" id="ARBA00022452"/>
    </source>
</evidence>
<dbReference type="EMBL" id="FWYF01000001">
    <property type="protein sequence ID" value="SMD32477.1"/>
    <property type="molecule type" value="Genomic_DNA"/>
</dbReference>
<keyword evidence="6 7" id="KW-0998">Cell outer membrane</keyword>
<dbReference type="RefSeq" id="WP_221407808.1">
    <property type="nucleotide sequence ID" value="NZ_FWYF01000001.1"/>
</dbReference>
<evidence type="ECO:0000256" key="1">
    <source>
        <dbReference type="ARBA" id="ARBA00004571"/>
    </source>
</evidence>
<comment type="similarity">
    <text evidence="7">Belongs to the TonB-dependent receptor family.</text>
</comment>
<dbReference type="PROSITE" id="PS52016">
    <property type="entry name" value="TONB_DEPENDENT_REC_3"/>
    <property type="match status" value="1"/>
</dbReference>
<keyword evidence="11" id="KW-1185">Reference proteome</keyword>
<dbReference type="SUPFAM" id="SSF56935">
    <property type="entry name" value="Porins"/>
    <property type="match status" value="1"/>
</dbReference>
<dbReference type="NCBIfam" id="TIGR04057">
    <property type="entry name" value="SusC_RagA_signa"/>
    <property type="match status" value="1"/>
</dbReference>
<organism evidence="10 11">
    <name type="scientific">Reichenbachiella faecimaris</name>
    <dbReference type="NCBI Taxonomy" id="692418"/>
    <lineage>
        <taxon>Bacteria</taxon>
        <taxon>Pseudomonadati</taxon>
        <taxon>Bacteroidota</taxon>
        <taxon>Cytophagia</taxon>
        <taxon>Cytophagales</taxon>
        <taxon>Reichenbachiellaceae</taxon>
        <taxon>Reichenbachiella</taxon>
    </lineage>
</organism>
<evidence type="ECO:0000256" key="5">
    <source>
        <dbReference type="ARBA" id="ARBA00023136"/>
    </source>
</evidence>
<evidence type="ECO:0000256" key="4">
    <source>
        <dbReference type="ARBA" id="ARBA00022692"/>
    </source>
</evidence>
<feature type="chain" id="PRO_5012213123" evidence="8">
    <location>
        <begin position="34"/>
        <end position="1028"/>
    </location>
</feature>
<dbReference type="Pfam" id="PF13715">
    <property type="entry name" value="CarbopepD_reg_2"/>
    <property type="match status" value="1"/>
</dbReference>
<keyword evidence="5 7" id="KW-0472">Membrane</keyword>